<evidence type="ECO:0000259" key="4">
    <source>
        <dbReference type="PROSITE" id="PS50837"/>
    </source>
</evidence>
<dbReference type="PROSITE" id="PS50837">
    <property type="entry name" value="NACHT"/>
    <property type="match status" value="1"/>
</dbReference>
<feature type="repeat" description="ANK" evidence="3">
    <location>
        <begin position="1006"/>
        <end position="1040"/>
    </location>
</feature>
<dbReference type="Pfam" id="PF24883">
    <property type="entry name" value="NPHP3_N"/>
    <property type="match status" value="1"/>
</dbReference>
<dbReference type="SMART" id="SM00248">
    <property type="entry name" value="ANK"/>
    <property type="match status" value="16"/>
</dbReference>
<dbReference type="Pfam" id="PF00023">
    <property type="entry name" value="Ank"/>
    <property type="match status" value="1"/>
</dbReference>
<dbReference type="InterPro" id="IPR036770">
    <property type="entry name" value="Ankyrin_rpt-contain_sf"/>
</dbReference>
<dbReference type="Pfam" id="PF22939">
    <property type="entry name" value="WHD_GPIID"/>
    <property type="match status" value="1"/>
</dbReference>
<feature type="repeat" description="ANK" evidence="3">
    <location>
        <begin position="1326"/>
        <end position="1358"/>
    </location>
</feature>
<keyword evidence="6" id="KW-1185">Reference proteome</keyword>
<feature type="repeat" description="ANK" evidence="3">
    <location>
        <begin position="1360"/>
        <end position="1392"/>
    </location>
</feature>
<feature type="repeat" description="ANK" evidence="3">
    <location>
        <begin position="759"/>
        <end position="791"/>
    </location>
</feature>
<dbReference type="PANTHER" id="PTHR24198">
    <property type="entry name" value="ANKYRIN REPEAT AND PROTEIN KINASE DOMAIN-CONTAINING PROTEIN"/>
    <property type="match status" value="1"/>
</dbReference>
<comment type="caution">
    <text evidence="5">The sequence shown here is derived from an EMBL/GenBank/DDBJ whole genome shotgun (WGS) entry which is preliminary data.</text>
</comment>
<name>A0AAV9H039_9PEZI</name>
<protein>
    <submittedName>
        <fullName evidence="5">Ankyrin repeat-containing domain protein</fullName>
    </submittedName>
</protein>
<dbReference type="InterPro" id="IPR002110">
    <property type="entry name" value="Ankyrin_rpt"/>
</dbReference>
<evidence type="ECO:0000256" key="2">
    <source>
        <dbReference type="ARBA" id="ARBA00023043"/>
    </source>
</evidence>
<proteinExistence type="predicted"/>
<dbReference type="InterPro" id="IPR056884">
    <property type="entry name" value="NPHP3-like_N"/>
</dbReference>
<dbReference type="Proteomes" id="UP001321760">
    <property type="component" value="Unassembled WGS sequence"/>
</dbReference>
<dbReference type="EMBL" id="MU865925">
    <property type="protein sequence ID" value="KAK4452241.1"/>
    <property type="molecule type" value="Genomic_DNA"/>
</dbReference>
<reference evidence="5" key="2">
    <citation type="submission" date="2023-05" db="EMBL/GenBank/DDBJ databases">
        <authorList>
            <consortium name="Lawrence Berkeley National Laboratory"/>
            <person name="Steindorff A."/>
            <person name="Hensen N."/>
            <person name="Bonometti L."/>
            <person name="Westerberg I."/>
            <person name="Brannstrom I.O."/>
            <person name="Guillou S."/>
            <person name="Cros-Aarteil S."/>
            <person name="Calhoun S."/>
            <person name="Haridas S."/>
            <person name="Kuo A."/>
            <person name="Mondo S."/>
            <person name="Pangilinan J."/>
            <person name="Riley R."/>
            <person name="Labutti K."/>
            <person name="Andreopoulos B."/>
            <person name="Lipzen A."/>
            <person name="Chen C."/>
            <person name="Yanf M."/>
            <person name="Daum C."/>
            <person name="Ng V."/>
            <person name="Clum A."/>
            <person name="Ohm R."/>
            <person name="Martin F."/>
            <person name="Silar P."/>
            <person name="Natvig D."/>
            <person name="Lalanne C."/>
            <person name="Gautier V."/>
            <person name="Ament-Velasquez S.L."/>
            <person name="Kruys A."/>
            <person name="Hutchinson M.I."/>
            <person name="Powell A.J."/>
            <person name="Barry K."/>
            <person name="Miller A.N."/>
            <person name="Grigoriev I.V."/>
            <person name="Debuchy R."/>
            <person name="Gladieux P."/>
            <person name="Thoren M.H."/>
            <person name="Johannesson H."/>
        </authorList>
    </citation>
    <scope>NUCLEOTIDE SEQUENCE</scope>
    <source>
        <strain evidence="5">PSN243</strain>
    </source>
</reference>
<feature type="repeat" description="ANK" evidence="3">
    <location>
        <begin position="1074"/>
        <end position="1106"/>
    </location>
</feature>
<sequence length="1430" mass="157449">MEVASAIGLVAAIVQLIDTTAKIIGHVNAVKNAPTERAQFARQASSLLALLTDLRYRAEEAESTSDPWFSALRGLGIDGGPIDQLHHQMERLAAKLDPSTGRLKAAGRALMWVVDRNEVEEVLTRIERLKSSISLALQSDHFELTLAVKQGLTDVKGDVRKVLSDAATKRDDQKFQQVTAWLSSVDCKARHVDSLSRWQPGTGAWFLSHPRFQQWLVGDTDRILWCSGLPGAGKTTLAAMVVDWISSRHIQDQQAVVGYLYCNYKEAGHQTPEAMLGSLLRQVILHRGCLPKDLEDASTTANPPDLEMLSRVLAQEAEGHSKIFFVIDALDECSDSNMERTTLLGELEILPANFRILVTSRHTRTMAENLRHATHIDISATADDVQRYVMTRVKKDLSAIPRLLSDKCLVEEIANAIVAKSEGMFLLAQLHMNNLSKKLTIRQVRSTLGSLPKELDATYDQAMERIRGQSDAQAALACRVLYWVVSSMRPMKADELRHALAVEPGDEGPDEDGLYETGQLVSSCAGLVTIDEGSTEIRLVHYTAQSYFEGPGMALLQAPPSMIANICLTYLSFHQFTEPPCQSFDDDRRVRQKQHPFLEYAAQHWADHARDDWSPDVRKLILSLLSNGFSILNILLFNSRYVDDDWSRAFGGSGDLNLSPLHVVALFGVNSVVERILLGGADVNAKAEGWETPLHLAAKAGHQQMVLTLLKAGADVNAKNDKGQGPLDVAARRGLQGVVQVLINAGADRDNRGGPRYNDSEPALHQAVSYGHLDAACVLVNAGADINKRLSNDGGEASGADALGPSPLQLACQLEHGIELVRFLLDHGADVSVTDSSQRTLLHELVLHNHHNIELAILLIEKGVDFNAKDKDGNTALHLAALKQYIELVELLLERGADATATNHKGKTAIDLVLDLELKSGIQLDRSDSWRTPRLRSEFLEEMEATLELLNFSASKGMEMEELLHEFREARRFVAAILENNETTVESYLRNGADSNLKVNYSLVADGIPILHLASFHKPWNEKTVKSLLDNGANLHWADESGRTALHWAGFMGNSHAAQLFISHGASVHTGDSYGATPLHYAVAAGRLEVSKLLLDHGAHHNQQTTCFRKETPMAWIVCRDPLTRSLGEKPPMCHALWGVGGGETEQSRAIRTSERLALLDLFLAKDNNPNVLSCTWAACFKSESDPKYLEGNTWYPEQQHVAIAKHLLDKGLDVSTPCYGSLPALYLAASRLRMDFSGMLRLLISYSADVHYRTPRWDSKLVQSWRMAYELMEPPTSGSTALHAAVSMALHSLDSWVTGKLGLGALSGVKLLVDSGANMYAADGKGVTPIYMAIDRGSIRVLDFLLSNGGELNRQHGPNRETLLLYAVLRRETQVVQYLLRKGADVTIPDINGSTALDRAKMMGHQSIIFLLRRHQGVGLEPVDRKSGM</sequence>
<evidence type="ECO:0000313" key="5">
    <source>
        <dbReference type="EMBL" id="KAK4452241.1"/>
    </source>
</evidence>
<dbReference type="PROSITE" id="PS50297">
    <property type="entry name" value="ANK_REP_REGION"/>
    <property type="match status" value="9"/>
</dbReference>
<evidence type="ECO:0000313" key="6">
    <source>
        <dbReference type="Proteomes" id="UP001321760"/>
    </source>
</evidence>
<dbReference type="SUPFAM" id="SSF48403">
    <property type="entry name" value="Ankyrin repeat"/>
    <property type="match status" value="3"/>
</dbReference>
<dbReference type="PROSITE" id="PS50088">
    <property type="entry name" value="ANK_REPEAT"/>
    <property type="match status" value="12"/>
</dbReference>
<feature type="repeat" description="ANK" evidence="3">
    <location>
        <begin position="689"/>
        <end position="721"/>
    </location>
</feature>
<dbReference type="PRINTS" id="PR01415">
    <property type="entry name" value="ANKYRIN"/>
</dbReference>
<reference evidence="5" key="1">
    <citation type="journal article" date="2023" name="Mol. Phylogenet. Evol.">
        <title>Genome-scale phylogeny and comparative genomics of the fungal order Sordariales.</title>
        <authorList>
            <person name="Hensen N."/>
            <person name="Bonometti L."/>
            <person name="Westerberg I."/>
            <person name="Brannstrom I.O."/>
            <person name="Guillou S."/>
            <person name="Cros-Aarteil S."/>
            <person name="Calhoun S."/>
            <person name="Haridas S."/>
            <person name="Kuo A."/>
            <person name="Mondo S."/>
            <person name="Pangilinan J."/>
            <person name="Riley R."/>
            <person name="LaButti K."/>
            <person name="Andreopoulos B."/>
            <person name="Lipzen A."/>
            <person name="Chen C."/>
            <person name="Yan M."/>
            <person name="Daum C."/>
            <person name="Ng V."/>
            <person name="Clum A."/>
            <person name="Steindorff A."/>
            <person name="Ohm R.A."/>
            <person name="Martin F."/>
            <person name="Silar P."/>
            <person name="Natvig D.O."/>
            <person name="Lalanne C."/>
            <person name="Gautier V."/>
            <person name="Ament-Velasquez S.L."/>
            <person name="Kruys A."/>
            <person name="Hutchinson M.I."/>
            <person name="Powell A.J."/>
            <person name="Barry K."/>
            <person name="Miller A.N."/>
            <person name="Grigoriev I.V."/>
            <person name="Debuchy R."/>
            <person name="Gladieux P."/>
            <person name="Hiltunen Thoren M."/>
            <person name="Johannesson H."/>
        </authorList>
    </citation>
    <scope>NUCLEOTIDE SEQUENCE</scope>
    <source>
        <strain evidence="5">PSN243</strain>
    </source>
</reference>
<evidence type="ECO:0000256" key="3">
    <source>
        <dbReference type="PROSITE-ProRule" id="PRU00023"/>
    </source>
</evidence>
<feature type="repeat" description="ANK" evidence="3">
    <location>
        <begin position="872"/>
        <end position="904"/>
    </location>
</feature>
<keyword evidence="1" id="KW-0677">Repeat</keyword>
<dbReference type="SUPFAM" id="SSF52540">
    <property type="entry name" value="P-loop containing nucleoside triphosphate hydrolases"/>
    <property type="match status" value="1"/>
</dbReference>
<dbReference type="InterPro" id="IPR054471">
    <property type="entry name" value="GPIID_WHD"/>
</dbReference>
<evidence type="ECO:0000256" key="1">
    <source>
        <dbReference type="ARBA" id="ARBA00022737"/>
    </source>
</evidence>
<feature type="repeat" description="ANK" evidence="3">
    <location>
        <begin position="1041"/>
        <end position="1073"/>
    </location>
</feature>
<feature type="repeat" description="ANK" evidence="3">
    <location>
        <begin position="656"/>
        <end position="688"/>
    </location>
</feature>
<feature type="repeat" description="ANK" evidence="3">
    <location>
        <begin position="722"/>
        <end position="754"/>
    </location>
</feature>
<dbReference type="Gene3D" id="3.40.50.300">
    <property type="entry name" value="P-loop containing nucleotide triphosphate hydrolases"/>
    <property type="match status" value="1"/>
</dbReference>
<dbReference type="InterPro" id="IPR007111">
    <property type="entry name" value="NACHT_NTPase"/>
</dbReference>
<gene>
    <name evidence="5" type="ORF">QBC34DRAFT_399490</name>
</gene>
<dbReference type="Pfam" id="PF12796">
    <property type="entry name" value="Ank_2"/>
    <property type="match status" value="4"/>
</dbReference>
<feature type="domain" description="NACHT" evidence="4">
    <location>
        <begin position="222"/>
        <end position="361"/>
    </location>
</feature>
<organism evidence="5 6">
    <name type="scientific">Podospora aff. communis PSN243</name>
    <dbReference type="NCBI Taxonomy" id="3040156"/>
    <lineage>
        <taxon>Eukaryota</taxon>
        <taxon>Fungi</taxon>
        <taxon>Dikarya</taxon>
        <taxon>Ascomycota</taxon>
        <taxon>Pezizomycotina</taxon>
        <taxon>Sordariomycetes</taxon>
        <taxon>Sordariomycetidae</taxon>
        <taxon>Sordariales</taxon>
        <taxon>Podosporaceae</taxon>
        <taxon>Podospora</taxon>
    </lineage>
</organism>
<dbReference type="InterPro" id="IPR027417">
    <property type="entry name" value="P-loop_NTPase"/>
</dbReference>
<keyword evidence="2 3" id="KW-0040">ANK repeat</keyword>
<feature type="repeat" description="ANK" evidence="3">
    <location>
        <begin position="837"/>
        <end position="871"/>
    </location>
</feature>
<accession>A0AAV9H039</accession>
<feature type="repeat" description="ANK" evidence="3">
    <location>
        <begin position="803"/>
        <end position="836"/>
    </location>
</feature>
<dbReference type="Gene3D" id="1.25.40.20">
    <property type="entry name" value="Ankyrin repeat-containing domain"/>
    <property type="match status" value="5"/>
</dbReference>
<dbReference type="PANTHER" id="PTHR24198:SF165">
    <property type="entry name" value="ANKYRIN REPEAT-CONTAINING PROTEIN-RELATED"/>
    <property type="match status" value="1"/>
</dbReference>